<protein>
    <recommendedName>
        <fullName evidence="2">Phosphatidic acid phosphatase type 2/haloperoxidase domain-containing protein</fullName>
    </recommendedName>
</protein>
<feature type="transmembrane region" description="Helical" evidence="1">
    <location>
        <begin position="105"/>
        <end position="127"/>
    </location>
</feature>
<proteinExistence type="predicted"/>
<evidence type="ECO:0000259" key="2">
    <source>
        <dbReference type="SMART" id="SM00014"/>
    </source>
</evidence>
<dbReference type="PANTHER" id="PTHR14969">
    <property type="entry name" value="SPHINGOSINE-1-PHOSPHATE PHOSPHOHYDROLASE"/>
    <property type="match status" value="1"/>
</dbReference>
<name>A0A0R1TID5_9LACO</name>
<dbReference type="PATRIC" id="fig|1423740.3.peg.1143"/>
<dbReference type="PANTHER" id="PTHR14969:SF13">
    <property type="entry name" value="AT30094P"/>
    <property type="match status" value="1"/>
</dbReference>
<dbReference type="CDD" id="cd03392">
    <property type="entry name" value="PAP2_like_2"/>
    <property type="match status" value="1"/>
</dbReference>
<feature type="transmembrane region" description="Helical" evidence="1">
    <location>
        <begin position="12"/>
        <end position="30"/>
    </location>
</feature>
<dbReference type="InterPro" id="IPR000326">
    <property type="entry name" value="PAP2/HPO"/>
</dbReference>
<dbReference type="Proteomes" id="UP000051048">
    <property type="component" value="Unassembled WGS sequence"/>
</dbReference>
<comment type="caution">
    <text evidence="3">The sequence shown here is derived from an EMBL/GenBank/DDBJ whole genome shotgun (WGS) entry which is preliminary data.</text>
</comment>
<evidence type="ECO:0000313" key="3">
    <source>
        <dbReference type="EMBL" id="KRL78690.1"/>
    </source>
</evidence>
<sequence length="157" mass="17661">MTTFVALLTKLASSPLESFYCLLLIAFLFFRYNKKEAIWAGCTVFISLAFTYLVKFAMQRPRPSDRLVSAAGYSFPSGHTFGAALVTLIILTLILPKLKSSGLRWLLGILACLWVLIAAFTRAYLHVHYPSDTLASMLLAVSLWNLASLIKDRYFKR</sequence>
<dbReference type="Gene3D" id="1.20.144.10">
    <property type="entry name" value="Phosphatidic acid phosphatase type 2/haloperoxidase"/>
    <property type="match status" value="2"/>
</dbReference>
<evidence type="ECO:0000256" key="1">
    <source>
        <dbReference type="SAM" id="Phobius"/>
    </source>
</evidence>
<organism evidence="3 4">
    <name type="scientific">Ligilactobacillus equi DSM 15833 = JCM 10991</name>
    <dbReference type="NCBI Taxonomy" id="1423740"/>
    <lineage>
        <taxon>Bacteria</taxon>
        <taxon>Bacillati</taxon>
        <taxon>Bacillota</taxon>
        <taxon>Bacilli</taxon>
        <taxon>Lactobacillales</taxon>
        <taxon>Lactobacillaceae</taxon>
        <taxon>Ligilactobacillus</taxon>
    </lineage>
</organism>
<dbReference type="STRING" id="1423740.FC36_GL001073"/>
<keyword evidence="1" id="KW-1133">Transmembrane helix</keyword>
<keyword evidence="1" id="KW-0472">Membrane</keyword>
<dbReference type="Pfam" id="PF01569">
    <property type="entry name" value="PAP2"/>
    <property type="match status" value="1"/>
</dbReference>
<accession>A0A0R1TID5</accession>
<dbReference type="InterPro" id="IPR036938">
    <property type="entry name" value="PAP2/HPO_sf"/>
</dbReference>
<gene>
    <name evidence="3" type="ORF">FC36_GL001073</name>
</gene>
<feature type="transmembrane region" description="Helical" evidence="1">
    <location>
        <begin position="37"/>
        <end position="58"/>
    </location>
</feature>
<dbReference type="EMBL" id="AZFH01000139">
    <property type="protein sequence ID" value="KRL78690.1"/>
    <property type="molecule type" value="Genomic_DNA"/>
</dbReference>
<reference evidence="3 4" key="1">
    <citation type="journal article" date="2015" name="Genome Announc.">
        <title>Expanding the biotechnology potential of lactobacilli through comparative genomics of 213 strains and associated genera.</title>
        <authorList>
            <person name="Sun Z."/>
            <person name="Harris H.M."/>
            <person name="McCann A."/>
            <person name="Guo C."/>
            <person name="Argimon S."/>
            <person name="Zhang W."/>
            <person name="Yang X."/>
            <person name="Jeffery I.B."/>
            <person name="Cooney J.C."/>
            <person name="Kagawa T.F."/>
            <person name="Liu W."/>
            <person name="Song Y."/>
            <person name="Salvetti E."/>
            <person name="Wrobel A."/>
            <person name="Rasinkangas P."/>
            <person name="Parkhill J."/>
            <person name="Rea M.C."/>
            <person name="O'Sullivan O."/>
            <person name="Ritari J."/>
            <person name="Douillard F.P."/>
            <person name="Paul Ross R."/>
            <person name="Yang R."/>
            <person name="Briner A.E."/>
            <person name="Felis G.E."/>
            <person name="de Vos W.M."/>
            <person name="Barrangou R."/>
            <person name="Klaenhammer T.R."/>
            <person name="Caufield P.W."/>
            <person name="Cui Y."/>
            <person name="Zhang H."/>
            <person name="O'Toole P.W."/>
        </authorList>
    </citation>
    <scope>NUCLEOTIDE SEQUENCE [LARGE SCALE GENOMIC DNA]</scope>
    <source>
        <strain evidence="3 4">DSM 15833</strain>
    </source>
</reference>
<dbReference type="SUPFAM" id="SSF48317">
    <property type="entry name" value="Acid phosphatase/Vanadium-dependent haloperoxidase"/>
    <property type="match status" value="1"/>
</dbReference>
<keyword evidence="1" id="KW-0812">Transmembrane</keyword>
<dbReference type="AlphaFoldDB" id="A0A0R1TID5"/>
<feature type="transmembrane region" description="Helical" evidence="1">
    <location>
        <begin position="78"/>
        <end position="98"/>
    </location>
</feature>
<dbReference type="SMART" id="SM00014">
    <property type="entry name" value="acidPPc"/>
    <property type="match status" value="1"/>
</dbReference>
<feature type="transmembrane region" description="Helical" evidence="1">
    <location>
        <begin position="133"/>
        <end position="150"/>
    </location>
</feature>
<evidence type="ECO:0000313" key="4">
    <source>
        <dbReference type="Proteomes" id="UP000051048"/>
    </source>
</evidence>
<feature type="domain" description="Phosphatidic acid phosphatase type 2/haloperoxidase" evidence="2">
    <location>
        <begin position="40"/>
        <end position="149"/>
    </location>
</feature>